<dbReference type="PhylomeDB" id="Q1AZS1"/>
<dbReference type="PANTHER" id="PTHR11432">
    <property type="entry name" value="NADH DEHYDROGENASE SUBUNIT 1"/>
    <property type="match status" value="1"/>
</dbReference>
<keyword evidence="3 6" id="KW-1133">Transmembrane helix</keyword>
<evidence type="ECO:0000256" key="5">
    <source>
        <dbReference type="RuleBase" id="RU000471"/>
    </source>
</evidence>
<dbReference type="Proteomes" id="UP000006637">
    <property type="component" value="Chromosome"/>
</dbReference>
<evidence type="ECO:0000313" key="7">
    <source>
        <dbReference type="EMBL" id="ABG03107.1"/>
    </source>
</evidence>
<dbReference type="eggNOG" id="COG1005">
    <property type="taxonomic scope" value="Bacteria"/>
</dbReference>
<dbReference type="GO" id="GO:0003954">
    <property type="term" value="F:NADH dehydrogenase activity"/>
    <property type="evidence" value="ECO:0007669"/>
    <property type="project" value="TreeGrafter"/>
</dbReference>
<dbReference type="KEGG" id="rxy:Rxyl_0128"/>
<evidence type="ECO:0000313" key="8">
    <source>
        <dbReference type="Proteomes" id="UP000006637"/>
    </source>
</evidence>
<comment type="similarity">
    <text evidence="5">Belongs to the complex I subunit 1 family.</text>
</comment>
<feature type="transmembrane region" description="Helical" evidence="6">
    <location>
        <begin position="221"/>
        <end position="241"/>
    </location>
</feature>
<evidence type="ECO:0000256" key="6">
    <source>
        <dbReference type="SAM" id="Phobius"/>
    </source>
</evidence>
<evidence type="ECO:0000256" key="4">
    <source>
        <dbReference type="ARBA" id="ARBA00023136"/>
    </source>
</evidence>
<dbReference type="EMBL" id="CP000386">
    <property type="protein sequence ID" value="ABG03107.1"/>
    <property type="molecule type" value="Genomic_DNA"/>
</dbReference>
<keyword evidence="4 6" id="KW-0472">Membrane</keyword>
<evidence type="ECO:0000256" key="1">
    <source>
        <dbReference type="ARBA" id="ARBA00004141"/>
    </source>
</evidence>
<dbReference type="PANTHER" id="PTHR11432:SF3">
    <property type="entry name" value="NADH-UBIQUINONE OXIDOREDUCTASE CHAIN 1"/>
    <property type="match status" value="1"/>
</dbReference>
<comment type="subcellular location">
    <subcellularLocation>
        <location evidence="5">Cell membrane</location>
        <topology evidence="5">Multi-pass membrane protein</topology>
    </subcellularLocation>
    <subcellularLocation>
        <location evidence="1">Membrane</location>
        <topology evidence="1">Multi-pass membrane protein</topology>
    </subcellularLocation>
</comment>
<feature type="transmembrane region" description="Helical" evidence="6">
    <location>
        <begin position="60"/>
        <end position="82"/>
    </location>
</feature>
<accession>Q1AZS1</accession>
<keyword evidence="2 5" id="KW-0812">Transmembrane</keyword>
<name>Q1AZS1_RUBXD</name>
<dbReference type="GO" id="GO:0009060">
    <property type="term" value="P:aerobic respiration"/>
    <property type="evidence" value="ECO:0007669"/>
    <property type="project" value="TreeGrafter"/>
</dbReference>
<feature type="transmembrane region" description="Helical" evidence="6">
    <location>
        <begin position="94"/>
        <end position="114"/>
    </location>
</feature>
<feature type="transmembrane region" description="Helical" evidence="6">
    <location>
        <begin position="6"/>
        <end position="25"/>
    </location>
</feature>
<protein>
    <submittedName>
        <fullName evidence="7">Respiratory-chain NADH dehydrogenase, subunit 1</fullName>
    </submittedName>
</protein>
<dbReference type="AlphaFoldDB" id="Q1AZS1"/>
<feature type="transmembrane region" description="Helical" evidence="6">
    <location>
        <begin position="126"/>
        <end position="148"/>
    </location>
</feature>
<organism evidence="7 8">
    <name type="scientific">Rubrobacter xylanophilus (strain DSM 9941 / JCM 11954 / NBRC 16129 / PRD-1)</name>
    <dbReference type="NCBI Taxonomy" id="266117"/>
    <lineage>
        <taxon>Bacteria</taxon>
        <taxon>Bacillati</taxon>
        <taxon>Actinomycetota</taxon>
        <taxon>Rubrobacteria</taxon>
        <taxon>Rubrobacterales</taxon>
        <taxon>Rubrobacteraceae</taxon>
        <taxon>Rubrobacter</taxon>
    </lineage>
</organism>
<feature type="transmembrane region" description="Helical" evidence="6">
    <location>
        <begin position="168"/>
        <end position="188"/>
    </location>
</feature>
<feature type="transmembrane region" description="Helical" evidence="6">
    <location>
        <begin position="247"/>
        <end position="268"/>
    </location>
</feature>
<proteinExistence type="inferred from homology"/>
<sequence length="303" mass="31551">MGDGAVSALAVLAALLAGAYLVAVLEGWSATGRLRPAGPAVSAAALLGRESVVPRRPDRVLFEAAPLLLLVSAVLAAAVLPLSPRLVVADLATGALFVNAALAYVMVALLMAGWGPDAAYAMVAGWRFLGQLLGYSMPIVMAIAAIAMRAESLRNTEVVASQAALPNALYQPVGFAVFFLAAMCLAFLPPFDLPTAPGELAGGVEAEYAGARLAVMRLGRMVLVVALSAAVTVFYLGGWLGPALPPWAWSAIKTLAVAAAMLLAGRYVPRLREAQVLAWWWKLGIPLALLNIFWVGVVLLVAE</sequence>
<keyword evidence="8" id="KW-1185">Reference proteome</keyword>
<feature type="transmembrane region" description="Helical" evidence="6">
    <location>
        <begin position="280"/>
        <end position="302"/>
    </location>
</feature>
<reference evidence="7 8" key="1">
    <citation type="submission" date="2006-06" db="EMBL/GenBank/DDBJ databases">
        <title>Complete sequence of Rubrobacter xylanophilus DSM 9941.</title>
        <authorList>
            <consortium name="US DOE Joint Genome Institute"/>
            <person name="Copeland A."/>
            <person name="Lucas S."/>
            <person name="Lapidus A."/>
            <person name="Barry K."/>
            <person name="Detter J.C."/>
            <person name="Glavina del Rio T."/>
            <person name="Hammon N."/>
            <person name="Israni S."/>
            <person name="Dalin E."/>
            <person name="Tice H."/>
            <person name="Pitluck S."/>
            <person name="Munk A.C."/>
            <person name="Brettin T."/>
            <person name="Bruce D."/>
            <person name="Han C."/>
            <person name="Tapia R."/>
            <person name="Gilna P."/>
            <person name="Schmutz J."/>
            <person name="Larimer F."/>
            <person name="Land M."/>
            <person name="Hauser L."/>
            <person name="Kyrpides N."/>
            <person name="Lykidis A."/>
            <person name="da Costa M.S."/>
            <person name="Rainey F.A."/>
            <person name="Empadinhas N."/>
            <person name="Jolivet E."/>
            <person name="Battista J.R."/>
            <person name="Richardson P."/>
        </authorList>
    </citation>
    <scope>NUCLEOTIDE SEQUENCE [LARGE SCALE GENOMIC DNA]</scope>
    <source>
        <strain evidence="8">DSM 9941 / NBRC 16129 / PRD-1</strain>
    </source>
</reference>
<keyword evidence="5" id="KW-0520">NAD</keyword>
<evidence type="ECO:0000256" key="3">
    <source>
        <dbReference type="ARBA" id="ARBA00022989"/>
    </source>
</evidence>
<dbReference type="STRING" id="266117.Rxyl_0128"/>
<dbReference type="Pfam" id="PF00146">
    <property type="entry name" value="NADHdh"/>
    <property type="match status" value="1"/>
</dbReference>
<evidence type="ECO:0000256" key="2">
    <source>
        <dbReference type="ARBA" id="ARBA00022692"/>
    </source>
</evidence>
<dbReference type="HOGENOM" id="CLU_015134_0_1_11"/>
<gene>
    <name evidence="7" type="ordered locus">Rxyl_0128</name>
</gene>
<dbReference type="InterPro" id="IPR001694">
    <property type="entry name" value="NADH_UbQ_OxRdtase_su1/FPO"/>
</dbReference>
<dbReference type="GO" id="GO:0005886">
    <property type="term" value="C:plasma membrane"/>
    <property type="evidence" value="ECO:0007669"/>
    <property type="project" value="UniProtKB-SubCell"/>
</dbReference>